<dbReference type="InterPro" id="IPR011004">
    <property type="entry name" value="Trimer_LpxA-like_sf"/>
</dbReference>
<evidence type="ECO:0000313" key="6">
    <source>
        <dbReference type="Proteomes" id="UP000253501"/>
    </source>
</evidence>
<dbReference type="PROSITE" id="PS00101">
    <property type="entry name" value="HEXAPEP_TRANSFERASES"/>
    <property type="match status" value="1"/>
</dbReference>
<organism evidence="5 6">
    <name type="scientific">Cupriavidus necator</name>
    <name type="common">Alcaligenes eutrophus</name>
    <name type="synonym">Ralstonia eutropha</name>
    <dbReference type="NCBI Taxonomy" id="106590"/>
    <lineage>
        <taxon>Bacteria</taxon>
        <taxon>Pseudomonadati</taxon>
        <taxon>Pseudomonadota</taxon>
        <taxon>Betaproteobacteria</taxon>
        <taxon>Burkholderiales</taxon>
        <taxon>Burkholderiaceae</taxon>
        <taxon>Cupriavidus</taxon>
    </lineage>
</organism>
<dbReference type="Proteomes" id="UP000253501">
    <property type="component" value="Unassembled WGS sequence"/>
</dbReference>
<dbReference type="EMBL" id="QDHA01000008">
    <property type="protein sequence ID" value="RCJ09821.1"/>
    <property type="molecule type" value="Genomic_DNA"/>
</dbReference>
<dbReference type="CDD" id="cd03349">
    <property type="entry name" value="LbH_XAT"/>
    <property type="match status" value="1"/>
</dbReference>
<gene>
    <name evidence="5" type="ORF">DDK22_04180</name>
</gene>
<dbReference type="InterPro" id="IPR001451">
    <property type="entry name" value="Hexapep"/>
</dbReference>
<proteinExistence type="inferred from homology"/>
<keyword evidence="3" id="KW-0677">Repeat</keyword>
<dbReference type="RefSeq" id="WP_114130844.1">
    <property type="nucleotide sequence ID" value="NZ_CP068435.1"/>
</dbReference>
<comment type="similarity">
    <text evidence="1">Belongs to the transferase hexapeptide repeat family.</text>
</comment>
<dbReference type="GO" id="GO:0016746">
    <property type="term" value="F:acyltransferase activity"/>
    <property type="evidence" value="ECO:0007669"/>
    <property type="project" value="UniProtKB-KW"/>
</dbReference>
<protein>
    <submittedName>
        <fullName evidence="5">Antibiotic acetyltransferase</fullName>
    </submittedName>
</protein>
<name>A0A367PPJ2_CUPNE</name>
<accession>A0A367PPJ2</accession>
<evidence type="ECO:0000256" key="1">
    <source>
        <dbReference type="ARBA" id="ARBA00007274"/>
    </source>
</evidence>
<evidence type="ECO:0000256" key="2">
    <source>
        <dbReference type="ARBA" id="ARBA00022679"/>
    </source>
</evidence>
<keyword evidence="2 5" id="KW-0808">Transferase</keyword>
<evidence type="ECO:0000313" key="5">
    <source>
        <dbReference type="EMBL" id="RCJ09821.1"/>
    </source>
</evidence>
<sequence>MFYSTAKDIWAGYCGAENYLESESVEIGSDVWIGARSIILDGVKIGDGAIVAAGSVVTENVDPYAIVGGVPAKLIRRRFSPEVEAMLVNEAWWDLSDEDLKRAVQLGKFSMEIE</sequence>
<dbReference type="PANTHER" id="PTHR43300:SF11">
    <property type="entry name" value="ACETYLTRANSFERASE RV3034C-RELATED"/>
    <property type="match status" value="1"/>
</dbReference>
<dbReference type="AlphaFoldDB" id="A0A367PPJ2"/>
<dbReference type="InterPro" id="IPR050179">
    <property type="entry name" value="Trans_hexapeptide_repeat"/>
</dbReference>
<keyword evidence="4" id="KW-0012">Acyltransferase</keyword>
<reference evidence="5 6" key="1">
    <citation type="submission" date="2018-04" db="EMBL/GenBank/DDBJ databases">
        <title>Cupriavidus necator CR12 genome sequencing and assembly.</title>
        <authorList>
            <person name="Ben Fekih I."/>
            <person name="Mazhar H.S."/>
            <person name="Bello S.K."/>
            <person name="Rensing C."/>
        </authorList>
    </citation>
    <scope>NUCLEOTIDE SEQUENCE [LARGE SCALE GENOMIC DNA]</scope>
    <source>
        <strain evidence="5 6">CR12</strain>
    </source>
</reference>
<dbReference type="SUPFAM" id="SSF51161">
    <property type="entry name" value="Trimeric LpxA-like enzymes"/>
    <property type="match status" value="1"/>
</dbReference>
<dbReference type="Pfam" id="PF00132">
    <property type="entry name" value="Hexapep"/>
    <property type="match status" value="1"/>
</dbReference>
<evidence type="ECO:0000256" key="4">
    <source>
        <dbReference type="ARBA" id="ARBA00023315"/>
    </source>
</evidence>
<dbReference type="InterPro" id="IPR018357">
    <property type="entry name" value="Hexapep_transf_CS"/>
</dbReference>
<evidence type="ECO:0000256" key="3">
    <source>
        <dbReference type="ARBA" id="ARBA00022737"/>
    </source>
</evidence>
<dbReference type="PANTHER" id="PTHR43300">
    <property type="entry name" value="ACETYLTRANSFERASE"/>
    <property type="match status" value="1"/>
</dbReference>
<comment type="caution">
    <text evidence="5">The sequence shown here is derived from an EMBL/GenBank/DDBJ whole genome shotgun (WGS) entry which is preliminary data.</text>
</comment>
<dbReference type="Gene3D" id="2.160.10.10">
    <property type="entry name" value="Hexapeptide repeat proteins"/>
    <property type="match status" value="1"/>
</dbReference>